<evidence type="ECO:0000256" key="7">
    <source>
        <dbReference type="ARBA" id="ARBA00023052"/>
    </source>
</evidence>
<evidence type="ECO:0000256" key="3">
    <source>
        <dbReference type="ARBA" id="ARBA00007812"/>
    </source>
</evidence>
<feature type="region of interest" description="Disordered" evidence="12">
    <location>
        <begin position="132"/>
        <end position="170"/>
    </location>
</feature>
<evidence type="ECO:0000259" key="15">
    <source>
        <dbReference type="Pfam" id="PF02775"/>
    </source>
</evidence>
<accession>A0AAW1S782</accession>
<keyword evidence="7" id="KW-0786">Thiamine pyrophosphate</keyword>
<evidence type="ECO:0000259" key="16">
    <source>
        <dbReference type="Pfam" id="PF02776"/>
    </source>
</evidence>
<proteinExistence type="inferred from homology"/>
<dbReference type="Pfam" id="PF00205">
    <property type="entry name" value="TPP_enzyme_M"/>
    <property type="match status" value="1"/>
</dbReference>
<comment type="similarity">
    <text evidence="3">Belongs to the TPP enzyme family.</text>
</comment>
<dbReference type="SUPFAM" id="SSF56801">
    <property type="entry name" value="Acetyl-CoA synthetase-like"/>
    <property type="match status" value="1"/>
</dbReference>
<evidence type="ECO:0000313" key="18">
    <source>
        <dbReference type="EMBL" id="KAK9841936.1"/>
    </source>
</evidence>
<dbReference type="CDD" id="cd02004">
    <property type="entry name" value="TPP_BZL_OCoD_HPCL"/>
    <property type="match status" value="1"/>
</dbReference>
<gene>
    <name evidence="18" type="ORF">WJX84_003759</name>
</gene>
<dbReference type="CDD" id="cd05926">
    <property type="entry name" value="FACL_fum10p_like"/>
    <property type="match status" value="1"/>
</dbReference>
<dbReference type="InterPro" id="IPR020845">
    <property type="entry name" value="AMP-binding_CS"/>
</dbReference>
<evidence type="ECO:0000259" key="13">
    <source>
        <dbReference type="Pfam" id="PF00205"/>
    </source>
</evidence>
<dbReference type="PANTHER" id="PTHR43710">
    <property type="entry name" value="2-HYDROXYACYL-COA LYASE"/>
    <property type="match status" value="1"/>
</dbReference>
<dbReference type="InterPro" id="IPR000873">
    <property type="entry name" value="AMP-dep_synth/lig_dom"/>
</dbReference>
<evidence type="ECO:0000256" key="1">
    <source>
        <dbReference type="ARBA" id="ARBA00001964"/>
    </source>
</evidence>
<dbReference type="PANTHER" id="PTHR43710:SF2">
    <property type="entry name" value="2-HYDROXYACYL-COA LYASE 1"/>
    <property type="match status" value="1"/>
</dbReference>
<evidence type="ECO:0000313" key="19">
    <source>
        <dbReference type="Proteomes" id="UP001485043"/>
    </source>
</evidence>
<dbReference type="InterPro" id="IPR029035">
    <property type="entry name" value="DHS-like_NAD/FAD-binding_dom"/>
</dbReference>
<dbReference type="InterPro" id="IPR045310">
    <property type="entry name" value="Pcs60-like"/>
</dbReference>
<dbReference type="Pfam" id="PF02775">
    <property type="entry name" value="TPP_enzyme_C"/>
    <property type="match status" value="1"/>
</dbReference>
<dbReference type="GO" id="GO:0106359">
    <property type="term" value="F:2-hydroxyacyl-CoA lyase activity"/>
    <property type="evidence" value="ECO:0007669"/>
    <property type="project" value="UniProtKB-EC"/>
</dbReference>
<dbReference type="Gene3D" id="3.40.50.12780">
    <property type="entry name" value="N-terminal domain of ligase-like"/>
    <property type="match status" value="1"/>
</dbReference>
<keyword evidence="6" id="KW-0460">Magnesium</keyword>
<sequence>MGASPKTLADVLRGSPNKPSVIVTKGGPSLTRQQLSDLTWQVAERLRELGIRPGDLVSIAETNTIEFVVAFIGVTLARAVAAPLNSAYRPDEFEFFLDDAKSKLLLVPSKGNSNAEQAAQKLGVPTATLQFSGQSGSHKLDITSKAGSSLKRSSQGSAAQDPPKGDDVALFLHTSGTTSRPKGVPLSHSNLAASLANIVATYEMQPSDRSLLVMPLFHVHGLMAGCLAPLSAGASVILPAEGRFAATTFWHDAGTYQATYYTAVPTIHQILLQRAEKDFPKDKPPPFRFIRSCSSALAAPVLKRLETAFNVPVLEAYAMTEASHQMTANPLPKNGPHKPGSVGIPQGSVRVAILDQNAKPVPQGKIGEVCALGPNITKGYVNRPEANEEAFAGGWFHTGDQGFLDKDGYVHLTGRIKELINRGGEKISPVEVDDALLTHPDVREAVAFAAPDEKFGEIVAAVVVLNSKPADEAKAIADIKRHVAERIAKFKVPQKLYISDSIPKGATGKIQRRNMVAAFVKPDGGESGANRGGQASSSSKPESINGFAVVARALFALGVRQLYGVIGIPVTELASAAQAVGIRYIGFHNEQAAGYAAAAAGFQTGFPGILLTVSGPGAVHGLAGLAHAMINGWPMVMLSGSSERNEIGKGSFQELDQVSAVSMYTKWRGAPGSVAAIPDALQSAIQAARSGKPGATYVDLASDLLFAAAPASNISFDLPAVPGILTQDLSARPSAAAQDVHAAVKLLKQAKRPLVVIGKGAAIAGADAALQRLVDRAALPFLATNMGRGVVPDTHAGNSNAARSQALQGADVAIIFGARLNWQLHFGEPPKWSSGVKFILVDVEPSWRDTRKAAQVLKGDALAVASQLTEAWGSDSLSPQALQWAQDLQQKVKANKAKLEKRLEPTAYPLDFSTAMRTLRDALSAVSPAPIVVSEGANTMDNARVILEPVEEGRLRMDAGTWGTMGVGLGCAVGAAATRPDRLVVAVEGDSAFGFSGMEIETIVRYKLPIVIIIMNNSGIYGGDRRQPELQAAAAKGMKAGKFGSDPEPTAFVPSARYDRMMDAFGGENYVTSSASQLAAACRIAFAARRPALINCIIDPMAGVESGNVHSFNAPKAKL</sequence>
<evidence type="ECO:0000256" key="9">
    <source>
        <dbReference type="ARBA" id="ARBA00044451"/>
    </source>
</evidence>
<dbReference type="GO" id="GO:0030976">
    <property type="term" value="F:thiamine pyrophosphate binding"/>
    <property type="evidence" value="ECO:0007669"/>
    <property type="project" value="InterPro"/>
</dbReference>
<dbReference type="GO" id="GO:0000287">
    <property type="term" value="F:magnesium ion binding"/>
    <property type="evidence" value="ECO:0007669"/>
    <property type="project" value="InterPro"/>
</dbReference>
<dbReference type="PROSITE" id="PS00455">
    <property type="entry name" value="AMP_BINDING"/>
    <property type="match status" value="1"/>
</dbReference>
<dbReference type="Pfam" id="PF13193">
    <property type="entry name" value="AMP-binding_C"/>
    <property type="match status" value="1"/>
</dbReference>
<evidence type="ECO:0000259" key="14">
    <source>
        <dbReference type="Pfam" id="PF00501"/>
    </source>
</evidence>
<dbReference type="Gene3D" id="3.40.50.970">
    <property type="match status" value="2"/>
</dbReference>
<evidence type="ECO:0000256" key="4">
    <source>
        <dbReference type="ARBA" id="ARBA00022598"/>
    </source>
</evidence>
<feature type="domain" description="AMP-binding enzyme C-terminal" evidence="17">
    <location>
        <begin position="431"/>
        <end position="509"/>
    </location>
</feature>
<reference evidence="18 19" key="1">
    <citation type="journal article" date="2024" name="Nat. Commun.">
        <title>Phylogenomics reveals the evolutionary origins of lichenization in chlorophyte algae.</title>
        <authorList>
            <person name="Puginier C."/>
            <person name="Libourel C."/>
            <person name="Otte J."/>
            <person name="Skaloud P."/>
            <person name="Haon M."/>
            <person name="Grisel S."/>
            <person name="Petersen M."/>
            <person name="Berrin J.G."/>
            <person name="Delaux P.M."/>
            <person name="Dal Grande F."/>
            <person name="Keller J."/>
        </authorList>
    </citation>
    <scope>NUCLEOTIDE SEQUENCE [LARGE SCALE GENOMIC DNA]</scope>
    <source>
        <strain evidence="18 19">SAG 2523</strain>
    </source>
</reference>
<evidence type="ECO:0000259" key="17">
    <source>
        <dbReference type="Pfam" id="PF13193"/>
    </source>
</evidence>
<dbReference type="InterPro" id="IPR012001">
    <property type="entry name" value="Thiamin_PyroP_enz_TPP-bd_dom"/>
</dbReference>
<dbReference type="NCBIfam" id="NF006721">
    <property type="entry name" value="PRK09259.1"/>
    <property type="match status" value="1"/>
</dbReference>
<feature type="domain" description="AMP-dependent synthetase/ligase" evidence="14">
    <location>
        <begin position="12"/>
        <end position="380"/>
    </location>
</feature>
<dbReference type="InterPro" id="IPR011766">
    <property type="entry name" value="TPP_enzyme_TPP-bd"/>
</dbReference>
<dbReference type="InterPro" id="IPR012000">
    <property type="entry name" value="Thiamin_PyroP_enz_cen_dom"/>
</dbReference>
<dbReference type="InterPro" id="IPR042099">
    <property type="entry name" value="ANL_N_sf"/>
</dbReference>
<evidence type="ECO:0000256" key="2">
    <source>
        <dbReference type="ARBA" id="ARBA00006432"/>
    </source>
</evidence>
<comment type="cofactor">
    <cofactor evidence="1">
        <name>thiamine diphosphate</name>
        <dbReference type="ChEBI" id="CHEBI:58937"/>
    </cofactor>
</comment>
<evidence type="ECO:0000256" key="5">
    <source>
        <dbReference type="ARBA" id="ARBA00022723"/>
    </source>
</evidence>
<comment type="catalytic activity">
    <reaction evidence="10">
        <text>an (R)-2-hydroxy-long-chain-fatty acyl-CoA = a long-chain fatty aldehyde + formyl-CoA</text>
        <dbReference type="Rhea" id="RHEA:67444"/>
        <dbReference type="ChEBI" id="CHEBI:17176"/>
        <dbReference type="ChEBI" id="CHEBI:57376"/>
        <dbReference type="ChEBI" id="CHEBI:170012"/>
        <dbReference type="EC" id="4.1.2.63"/>
    </reaction>
    <physiologicalReaction direction="left-to-right" evidence="10">
        <dbReference type="Rhea" id="RHEA:67445"/>
    </physiologicalReaction>
</comment>
<evidence type="ECO:0000256" key="6">
    <source>
        <dbReference type="ARBA" id="ARBA00022842"/>
    </source>
</evidence>
<dbReference type="AlphaFoldDB" id="A0AAW1S782"/>
<organism evidence="18 19">
    <name type="scientific">Apatococcus fuscideae</name>
    <dbReference type="NCBI Taxonomy" id="2026836"/>
    <lineage>
        <taxon>Eukaryota</taxon>
        <taxon>Viridiplantae</taxon>
        <taxon>Chlorophyta</taxon>
        <taxon>core chlorophytes</taxon>
        <taxon>Trebouxiophyceae</taxon>
        <taxon>Chlorellales</taxon>
        <taxon>Chlorellaceae</taxon>
        <taxon>Apatococcus</taxon>
    </lineage>
</organism>
<feature type="domain" description="Thiamine pyrophosphate enzyme N-terminal TPP-binding" evidence="16">
    <location>
        <begin position="545"/>
        <end position="659"/>
    </location>
</feature>
<evidence type="ECO:0000256" key="10">
    <source>
        <dbReference type="ARBA" id="ARBA00044454"/>
    </source>
</evidence>
<name>A0AAW1S782_9CHLO</name>
<keyword evidence="5" id="KW-0479">Metal-binding</keyword>
<keyword evidence="19" id="KW-1185">Reference proteome</keyword>
<dbReference type="InterPro" id="IPR000399">
    <property type="entry name" value="TPP-bd_CS"/>
</dbReference>
<dbReference type="Pfam" id="PF00501">
    <property type="entry name" value="AMP-binding"/>
    <property type="match status" value="1"/>
</dbReference>
<feature type="compositionally biased region" description="Polar residues" evidence="12">
    <location>
        <begin position="145"/>
        <end position="158"/>
    </location>
</feature>
<dbReference type="SUPFAM" id="SSF52518">
    <property type="entry name" value="Thiamin diphosphate-binding fold (THDP-binding)"/>
    <property type="match status" value="2"/>
</dbReference>
<evidence type="ECO:0000256" key="8">
    <source>
        <dbReference type="ARBA" id="ARBA00023239"/>
    </source>
</evidence>
<dbReference type="CDD" id="cd07035">
    <property type="entry name" value="TPP_PYR_POX_like"/>
    <property type="match status" value="1"/>
</dbReference>
<dbReference type="EMBL" id="JALJOV010001746">
    <property type="protein sequence ID" value="KAK9841936.1"/>
    <property type="molecule type" value="Genomic_DNA"/>
</dbReference>
<dbReference type="InterPro" id="IPR029061">
    <property type="entry name" value="THDP-binding"/>
</dbReference>
<comment type="catalytic activity">
    <reaction evidence="9">
        <text>a 2-hydroxy-3-methyl fatty acyl-CoA = a 2-methyl-branched fatty aldehyde + formyl-CoA</text>
        <dbReference type="Rhea" id="RHEA:25375"/>
        <dbReference type="ChEBI" id="CHEBI:49188"/>
        <dbReference type="ChEBI" id="CHEBI:57376"/>
        <dbReference type="ChEBI" id="CHEBI:58783"/>
        <dbReference type="EC" id="4.1.2.63"/>
    </reaction>
    <physiologicalReaction direction="left-to-right" evidence="9">
        <dbReference type="Rhea" id="RHEA:25376"/>
    </physiologicalReaction>
</comment>
<dbReference type="PROSITE" id="PS00187">
    <property type="entry name" value="TPP_ENZYMES"/>
    <property type="match status" value="1"/>
</dbReference>
<dbReference type="SUPFAM" id="SSF52467">
    <property type="entry name" value="DHS-like NAD/FAD-binding domain"/>
    <property type="match status" value="1"/>
</dbReference>
<dbReference type="InterPro" id="IPR045851">
    <property type="entry name" value="AMP-bd_C_sf"/>
</dbReference>
<protein>
    <recommendedName>
        <fullName evidence="11">2-hydroxyacyl-CoA lyase</fullName>
        <ecNumber evidence="11">4.1.2.63</ecNumber>
    </recommendedName>
</protein>
<comment type="caution">
    <text evidence="18">The sequence shown here is derived from an EMBL/GenBank/DDBJ whole genome shotgun (WGS) entry which is preliminary data.</text>
</comment>
<comment type="similarity">
    <text evidence="2">Belongs to the ATP-dependent AMP-binding enzyme family.</text>
</comment>
<dbReference type="Pfam" id="PF02776">
    <property type="entry name" value="TPP_enzyme_N"/>
    <property type="match status" value="1"/>
</dbReference>
<keyword evidence="8" id="KW-0456">Lyase</keyword>
<dbReference type="GO" id="GO:0001561">
    <property type="term" value="P:fatty acid alpha-oxidation"/>
    <property type="evidence" value="ECO:0007669"/>
    <property type="project" value="TreeGrafter"/>
</dbReference>
<dbReference type="GO" id="GO:0005777">
    <property type="term" value="C:peroxisome"/>
    <property type="evidence" value="ECO:0007669"/>
    <property type="project" value="TreeGrafter"/>
</dbReference>
<dbReference type="InterPro" id="IPR045025">
    <property type="entry name" value="HACL1-like"/>
</dbReference>
<feature type="domain" description="Thiamine pyrophosphate enzyme central" evidence="13">
    <location>
        <begin position="741"/>
        <end position="868"/>
    </location>
</feature>
<dbReference type="Proteomes" id="UP001485043">
    <property type="component" value="Unassembled WGS sequence"/>
</dbReference>
<dbReference type="Gene3D" id="3.40.50.1220">
    <property type="entry name" value="TPP-binding domain"/>
    <property type="match status" value="1"/>
</dbReference>
<evidence type="ECO:0000256" key="12">
    <source>
        <dbReference type="SAM" id="MobiDB-lite"/>
    </source>
</evidence>
<dbReference type="GO" id="GO:0016874">
    <property type="term" value="F:ligase activity"/>
    <property type="evidence" value="ECO:0007669"/>
    <property type="project" value="UniProtKB-KW"/>
</dbReference>
<feature type="domain" description="Thiamine pyrophosphate enzyme TPP-binding" evidence="15">
    <location>
        <begin position="950"/>
        <end position="1096"/>
    </location>
</feature>
<dbReference type="Gene3D" id="3.30.300.30">
    <property type="match status" value="1"/>
</dbReference>
<evidence type="ECO:0000256" key="11">
    <source>
        <dbReference type="ARBA" id="ARBA00044518"/>
    </source>
</evidence>
<dbReference type="InterPro" id="IPR025110">
    <property type="entry name" value="AMP-bd_C"/>
</dbReference>
<keyword evidence="4" id="KW-0436">Ligase</keyword>
<dbReference type="EC" id="4.1.2.63" evidence="11"/>
<feature type="region of interest" description="Disordered" evidence="12">
    <location>
        <begin position="521"/>
        <end position="541"/>
    </location>
</feature>